<proteinExistence type="inferred from homology"/>
<organism evidence="2 3">
    <name type="scientific">Salinicoccus cyprini</name>
    <dbReference type="NCBI Taxonomy" id="2493691"/>
    <lineage>
        <taxon>Bacteria</taxon>
        <taxon>Bacillati</taxon>
        <taxon>Bacillota</taxon>
        <taxon>Bacilli</taxon>
        <taxon>Bacillales</taxon>
        <taxon>Staphylococcaceae</taxon>
        <taxon>Salinicoccus</taxon>
    </lineage>
</organism>
<dbReference type="EMBL" id="VMSJ01000002">
    <property type="protein sequence ID" value="TVT28068.1"/>
    <property type="molecule type" value="Genomic_DNA"/>
</dbReference>
<name>A0A558AUY2_9STAP</name>
<evidence type="ECO:0000313" key="2">
    <source>
        <dbReference type="EMBL" id="TVT28068.1"/>
    </source>
</evidence>
<reference evidence="2 3" key="1">
    <citation type="submission" date="2019-07" db="EMBL/GenBank/DDBJ databases">
        <title>Salinicoccus cyprini sp. nov., isolated from gastro-intestinal tract of mirror carp, Cyprinus carpio var. specularis, collected from Gobind Sagar Reservoir, Himachal Pradesh, India.</title>
        <authorList>
            <person name="Talwar C."/>
            <person name="Singh A.K."/>
            <person name="Lal R."/>
            <person name="Negi R.K."/>
        </authorList>
    </citation>
    <scope>NUCLEOTIDE SEQUENCE [LARGE SCALE GENOMIC DNA]</scope>
    <source>
        <strain evidence="2 3">CT19</strain>
    </source>
</reference>
<dbReference type="InterPro" id="IPR038595">
    <property type="entry name" value="LOR_sf"/>
</dbReference>
<dbReference type="PANTHER" id="PTHR31087">
    <property type="match status" value="1"/>
</dbReference>
<keyword evidence="3" id="KW-1185">Reference proteome</keyword>
<comment type="caution">
    <text evidence="2">The sequence shown here is derived from an EMBL/GenBank/DDBJ whole genome shotgun (WGS) entry which is preliminary data.</text>
</comment>
<evidence type="ECO:0000256" key="1">
    <source>
        <dbReference type="ARBA" id="ARBA00005437"/>
    </source>
</evidence>
<sequence>MRFYIKQKIFSFKNQFTVKDAEENDAFYVEGKAISLRNKLRVTDTSGEEVLYIEQKVLRFSPEFELYRNDQKVATVKKDFNLLANNYTILGPDWHIEGSIMEHNYVIKENDNIVAEVSKKLISWGDSYSIDIYDEAHLDILLGIVIVIDCVNQKNN</sequence>
<evidence type="ECO:0008006" key="4">
    <source>
        <dbReference type="Google" id="ProtNLM"/>
    </source>
</evidence>
<dbReference type="InterPro" id="IPR025659">
    <property type="entry name" value="Tubby-like_C"/>
</dbReference>
<dbReference type="Proteomes" id="UP000315103">
    <property type="component" value="Unassembled WGS sequence"/>
</dbReference>
<protein>
    <recommendedName>
        <fullName evidence="4">LURP-one-related family protein</fullName>
    </recommendedName>
</protein>
<dbReference type="Pfam" id="PF04525">
    <property type="entry name" value="LOR"/>
    <property type="match status" value="1"/>
</dbReference>
<dbReference type="AlphaFoldDB" id="A0A558AUY2"/>
<dbReference type="Gene3D" id="2.40.160.200">
    <property type="entry name" value="LURP1-related"/>
    <property type="match status" value="1"/>
</dbReference>
<gene>
    <name evidence="2" type="ORF">FO441_06545</name>
</gene>
<dbReference type="InterPro" id="IPR007612">
    <property type="entry name" value="LOR"/>
</dbReference>
<dbReference type="OrthoDB" id="652307at2"/>
<accession>A0A558AUY2</accession>
<comment type="similarity">
    <text evidence="1">Belongs to the LOR family.</text>
</comment>
<evidence type="ECO:0000313" key="3">
    <source>
        <dbReference type="Proteomes" id="UP000315103"/>
    </source>
</evidence>
<dbReference type="SUPFAM" id="SSF54518">
    <property type="entry name" value="Tubby C-terminal domain-like"/>
    <property type="match status" value="1"/>
</dbReference>
<dbReference type="PANTHER" id="PTHR31087:SF161">
    <property type="entry name" value="TUBBY C 2 FAMILY PROTEIN"/>
    <property type="match status" value="1"/>
</dbReference>